<dbReference type="AlphaFoldDB" id="A0A5N6YZH5"/>
<accession>A0A5N6YZH5</accession>
<protein>
    <submittedName>
        <fullName evidence="1">Uncharacterized protein</fullName>
    </submittedName>
</protein>
<sequence>MSSITPVLAGESYPSATRGHIAGLFWIKECHCTLPSIFQIIGLSATKSSLFRHQRVRSHQSCRDCHLLAYRY</sequence>
<proteinExistence type="predicted"/>
<gene>
    <name evidence="1" type="ORF">BDV28DRAFT_30096</name>
</gene>
<evidence type="ECO:0000313" key="2">
    <source>
        <dbReference type="Proteomes" id="UP000327118"/>
    </source>
</evidence>
<name>A0A5N6YZH5_9EURO</name>
<reference evidence="2" key="1">
    <citation type="submission" date="2019-04" db="EMBL/GenBank/DDBJ databases">
        <title>Friends and foes A comparative genomics studyof 23 Aspergillus species from section Flavi.</title>
        <authorList>
            <consortium name="DOE Joint Genome Institute"/>
            <person name="Kjaerbolling I."/>
            <person name="Vesth T."/>
            <person name="Frisvad J.C."/>
            <person name="Nybo J.L."/>
            <person name="Theobald S."/>
            <person name="Kildgaard S."/>
            <person name="Isbrandt T."/>
            <person name="Kuo A."/>
            <person name="Sato A."/>
            <person name="Lyhne E.K."/>
            <person name="Kogle M.E."/>
            <person name="Wiebenga A."/>
            <person name="Kun R.S."/>
            <person name="Lubbers R.J."/>
            <person name="Makela M.R."/>
            <person name="Barry K."/>
            <person name="Chovatia M."/>
            <person name="Clum A."/>
            <person name="Daum C."/>
            <person name="Haridas S."/>
            <person name="He G."/>
            <person name="LaButti K."/>
            <person name="Lipzen A."/>
            <person name="Mondo S."/>
            <person name="Riley R."/>
            <person name="Salamov A."/>
            <person name="Simmons B.A."/>
            <person name="Magnuson J.K."/>
            <person name="Henrissat B."/>
            <person name="Mortensen U.H."/>
            <person name="Larsen T.O."/>
            <person name="Devries R.P."/>
            <person name="Grigoriev I.V."/>
            <person name="Machida M."/>
            <person name="Baker S.E."/>
            <person name="Andersen M.R."/>
        </authorList>
    </citation>
    <scope>NUCLEOTIDE SEQUENCE [LARGE SCALE GENOMIC DNA]</scope>
    <source>
        <strain evidence="2">CBS 553.77</strain>
    </source>
</reference>
<keyword evidence="2" id="KW-1185">Reference proteome</keyword>
<dbReference type="Proteomes" id="UP000327118">
    <property type="component" value="Unassembled WGS sequence"/>
</dbReference>
<organism evidence="1 2">
    <name type="scientific">Aspergillus coremiiformis</name>
    <dbReference type="NCBI Taxonomy" id="138285"/>
    <lineage>
        <taxon>Eukaryota</taxon>
        <taxon>Fungi</taxon>
        <taxon>Dikarya</taxon>
        <taxon>Ascomycota</taxon>
        <taxon>Pezizomycotina</taxon>
        <taxon>Eurotiomycetes</taxon>
        <taxon>Eurotiomycetidae</taxon>
        <taxon>Eurotiales</taxon>
        <taxon>Aspergillaceae</taxon>
        <taxon>Aspergillus</taxon>
        <taxon>Aspergillus subgen. Circumdati</taxon>
    </lineage>
</organism>
<evidence type="ECO:0000313" key="1">
    <source>
        <dbReference type="EMBL" id="KAE8350827.1"/>
    </source>
</evidence>
<dbReference type="EMBL" id="ML739201">
    <property type="protein sequence ID" value="KAE8350827.1"/>
    <property type="molecule type" value="Genomic_DNA"/>
</dbReference>